<dbReference type="GO" id="GO:0005802">
    <property type="term" value="C:trans-Golgi network"/>
    <property type="evidence" value="ECO:0007669"/>
    <property type="project" value="InterPro"/>
</dbReference>
<dbReference type="InterPro" id="IPR040362">
    <property type="entry name" value="RELCH"/>
</dbReference>
<dbReference type="Proteomes" id="UP001233999">
    <property type="component" value="Unassembled WGS sequence"/>
</dbReference>
<name>A0AAD7ZH87_DIPPU</name>
<dbReference type="Pfam" id="PF02985">
    <property type="entry name" value="HEAT"/>
    <property type="match status" value="1"/>
</dbReference>
<proteinExistence type="predicted"/>
<keyword evidence="4" id="KW-1185">Reference proteome</keyword>
<dbReference type="GO" id="GO:0055037">
    <property type="term" value="C:recycling endosome"/>
    <property type="evidence" value="ECO:0007669"/>
    <property type="project" value="TreeGrafter"/>
</dbReference>
<protein>
    <recommendedName>
        <fullName evidence="5">HEAT repeat-containing protein</fullName>
    </recommendedName>
</protein>
<evidence type="ECO:0000313" key="4">
    <source>
        <dbReference type="Proteomes" id="UP001233999"/>
    </source>
</evidence>
<reference evidence="3" key="1">
    <citation type="journal article" date="2023" name="IScience">
        <title>Live-bearing cockroach genome reveals convergent evolutionary mechanisms linked to viviparity in insects and beyond.</title>
        <authorList>
            <person name="Fouks B."/>
            <person name="Harrison M.C."/>
            <person name="Mikhailova A.A."/>
            <person name="Marchal E."/>
            <person name="English S."/>
            <person name="Carruthers M."/>
            <person name="Jennings E.C."/>
            <person name="Chiamaka E.L."/>
            <person name="Frigard R.A."/>
            <person name="Pippel M."/>
            <person name="Attardo G.M."/>
            <person name="Benoit J.B."/>
            <person name="Bornberg-Bauer E."/>
            <person name="Tobe S.S."/>
        </authorList>
    </citation>
    <scope>NUCLEOTIDE SEQUENCE</scope>
    <source>
        <strain evidence="3">Stay&amp;Tobe</strain>
    </source>
</reference>
<dbReference type="PROSITE" id="PS50077">
    <property type="entry name" value="HEAT_REPEAT"/>
    <property type="match status" value="2"/>
</dbReference>
<evidence type="ECO:0008006" key="5">
    <source>
        <dbReference type="Google" id="ProtNLM"/>
    </source>
</evidence>
<evidence type="ECO:0000256" key="2">
    <source>
        <dbReference type="PROSITE-ProRule" id="PRU00103"/>
    </source>
</evidence>
<sequence length="651" mass="72340">IVGIARCSGLSLVENEILPQCWEQISHKHVERRLLVAESCSALAPYVSSTIRNSLMLSMLQQMLEDKDDSVRDAVVRSLALIVTFMDDKDKYFQCQELSMATLDDMSPNVVGSSIRILIPVLAKWALDLGRLQSHLLSQLLQRLKTLIKKASPAESPVSLSHRKNTNNEQKAAWLVTVLQTLVPYIVMSVAAVDTIINRISSNTPIVERQEFSVLGHGLTNPSVFYEGEYDVGLILGSFESYVSQEWYEDWPELEWICNTLLPELVDILKDIELSQELIVSSFIKLLKFFCSCFGNSFTRLKVQPLFVKKLQHLEQRLMDVGQGTNWPSLTIVPLYLLGVISSMQDDEANEELCVQLKRFLCALPVCGAALDCLVMSLQGLCKEVSYQECVLNALWEGVVHPRPIVRSAAASLFAVIVGNMPHQLVATRIAPALVTLASDSDMSVRTATIPAFGTLITNTAIKEVHDKTYMQLQSFLSDQHTRENHPMLLQLVATMGQLINACEAWFREEIILPQLAGIALYALQLTNQTRKIDLAIALVEAFSSAVYCNLSKQTISSALLPGLRYLEQISGQSLPSHHDTVQAMIKGAESRIEVQRPNERAGSISLAAATANVGQGVEDMKQRVSKIFQNKPAVNRPTNLPNIPGIFRKK</sequence>
<dbReference type="PANTHER" id="PTHR32059:SF0">
    <property type="entry name" value="RAB11-BINDING PROTEIN RELCH"/>
    <property type="match status" value="1"/>
</dbReference>
<dbReference type="PANTHER" id="PTHR32059">
    <property type="entry name" value="RAB11-BINDING PROTEIN RELCH"/>
    <property type="match status" value="1"/>
</dbReference>
<dbReference type="EMBL" id="JASPKZ010008351">
    <property type="protein sequence ID" value="KAJ9580267.1"/>
    <property type="molecule type" value="Genomic_DNA"/>
</dbReference>
<accession>A0AAD7ZH87</accession>
<reference evidence="3" key="2">
    <citation type="submission" date="2023-05" db="EMBL/GenBank/DDBJ databases">
        <authorList>
            <person name="Fouks B."/>
        </authorList>
    </citation>
    <scope>NUCLEOTIDE SEQUENCE</scope>
    <source>
        <strain evidence="3">Stay&amp;Tobe</strain>
        <tissue evidence="3">Testes</tissue>
    </source>
</reference>
<keyword evidence="1" id="KW-0677">Repeat</keyword>
<evidence type="ECO:0000313" key="3">
    <source>
        <dbReference type="EMBL" id="KAJ9580267.1"/>
    </source>
</evidence>
<organism evidence="3 4">
    <name type="scientific">Diploptera punctata</name>
    <name type="common">Pacific beetle cockroach</name>
    <dbReference type="NCBI Taxonomy" id="6984"/>
    <lineage>
        <taxon>Eukaryota</taxon>
        <taxon>Metazoa</taxon>
        <taxon>Ecdysozoa</taxon>
        <taxon>Arthropoda</taxon>
        <taxon>Hexapoda</taxon>
        <taxon>Insecta</taxon>
        <taxon>Pterygota</taxon>
        <taxon>Neoptera</taxon>
        <taxon>Polyneoptera</taxon>
        <taxon>Dictyoptera</taxon>
        <taxon>Blattodea</taxon>
        <taxon>Blaberoidea</taxon>
        <taxon>Blaberidae</taxon>
        <taxon>Diplopterinae</taxon>
        <taxon>Diploptera</taxon>
    </lineage>
</organism>
<gene>
    <name evidence="3" type="ORF">L9F63_004080</name>
</gene>
<comment type="caution">
    <text evidence="3">The sequence shown here is derived from an EMBL/GenBank/DDBJ whole genome shotgun (WGS) entry which is preliminary data.</text>
</comment>
<dbReference type="Gene3D" id="1.25.10.10">
    <property type="entry name" value="Leucine-rich Repeat Variant"/>
    <property type="match status" value="2"/>
</dbReference>
<dbReference type="InterPro" id="IPR021133">
    <property type="entry name" value="HEAT_type_2"/>
</dbReference>
<dbReference type="InterPro" id="IPR000357">
    <property type="entry name" value="HEAT"/>
</dbReference>
<dbReference type="InterPro" id="IPR016024">
    <property type="entry name" value="ARM-type_fold"/>
</dbReference>
<feature type="non-terminal residue" evidence="3">
    <location>
        <position position="1"/>
    </location>
</feature>
<dbReference type="GO" id="GO:0032367">
    <property type="term" value="P:intracellular cholesterol transport"/>
    <property type="evidence" value="ECO:0007669"/>
    <property type="project" value="InterPro"/>
</dbReference>
<dbReference type="InterPro" id="IPR011989">
    <property type="entry name" value="ARM-like"/>
</dbReference>
<evidence type="ECO:0000256" key="1">
    <source>
        <dbReference type="ARBA" id="ARBA00022737"/>
    </source>
</evidence>
<feature type="repeat" description="HEAT" evidence="2">
    <location>
        <begin position="56"/>
        <end position="90"/>
    </location>
</feature>
<dbReference type="AlphaFoldDB" id="A0AAD7ZH87"/>
<dbReference type="SUPFAM" id="SSF48371">
    <property type="entry name" value="ARM repeat"/>
    <property type="match status" value="1"/>
</dbReference>
<feature type="repeat" description="HEAT" evidence="2">
    <location>
        <begin position="430"/>
        <end position="468"/>
    </location>
</feature>